<feature type="compositionally biased region" description="Low complexity" evidence="3">
    <location>
        <begin position="474"/>
        <end position="483"/>
    </location>
</feature>
<comment type="subcellular location">
    <subcellularLocation>
        <location evidence="1">Nucleus</location>
    </subcellularLocation>
</comment>
<feature type="region of interest" description="Disordered" evidence="3">
    <location>
        <begin position="88"/>
        <end position="116"/>
    </location>
</feature>
<feature type="compositionally biased region" description="Basic and acidic residues" evidence="3">
    <location>
        <begin position="309"/>
        <end position="396"/>
    </location>
</feature>
<protein>
    <submittedName>
        <fullName evidence="5">G patch domain and KOW motifs-containing protein</fullName>
    </submittedName>
</protein>
<proteinExistence type="predicted"/>
<evidence type="ECO:0000313" key="5">
    <source>
        <dbReference type="EMBL" id="CAG6735770.1"/>
    </source>
</evidence>
<evidence type="ECO:0000256" key="3">
    <source>
        <dbReference type="SAM" id="MobiDB-lite"/>
    </source>
</evidence>
<evidence type="ECO:0000256" key="2">
    <source>
        <dbReference type="ARBA" id="ARBA00023242"/>
    </source>
</evidence>
<evidence type="ECO:0000256" key="1">
    <source>
        <dbReference type="ARBA" id="ARBA00004123"/>
    </source>
</evidence>
<feature type="region of interest" description="Disordered" evidence="3">
    <location>
        <begin position="309"/>
        <end position="556"/>
    </location>
</feature>
<feature type="compositionally biased region" description="Basic and acidic residues" evidence="3">
    <location>
        <begin position="498"/>
        <end position="520"/>
    </location>
</feature>
<evidence type="ECO:0000259" key="4">
    <source>
        <dbReference type="Pfam" id="PF12656"/>
    </source>
</evidence>
<feature type="domain" description="Spp2/MOS2 G-patch" evidence="4">
    <location>
        <begin position="167"/>
        <end position="220"/>
    </location>
</feature>
<sequence length="556" mass="63705">MAEEKKISFGFSKLKAPSKVIPVAAKPNSSKSDDNTKQFIDCLENHSIKVKNGTVEEKKELVIPLKQSNVRTINIKKEPELLKIIKEETEGDSNGANAADTTADSNQEAKPSDPTVTVKVEVDEKESLDAQARREILANLGKTGETENETKVFSLPLTTNAPKEGEKESTLDDYDNIPIQEFGLAMLRGMGWKPDPNKNKNKPTDVVLRPKGLGLGADRSSVTQTAKANSNTEDSKLIKNCCVKITGGISKNCYGKLESFNEDSGRVVVKLAIRDEHVTVSETLLIRVTKDEYDKNSRVINMNKYEEYREKETTQETKPDNHYKQRKSSDEEQTRRKPEREHSKYRDDSDSERERRRDRKYKTSNESRSQDRYKEKSSKNESSKSEKERSKRRDSYTSESEEDSYKSSRLKSNKDSSDKYQSSSRSSRDNAKKTFQKDNRNNSDAEHEYYDRKRKEHKSTSQKEVTSKKHSSKPRASSTSSSSSEEEEVSKKSSKHSKYVEKSSKKKYEEKKKKHSEKDKKKSKRKRRHSSSESEESSSSDSSEEERKKKKKKQYL</sequence>
<name>A0A8D8YV67_9HEMI</name>
<feature type="compositionally biased region" description="Polar residues" evidence="3">
    <location>
        <begin position="92"/>
        <end position="109"/>
    </location>
</feature>
<dbReference type="EMBL" id="HBUF01396828">
    <property type="protein sequence ID" value="CAG6735770.1"/>
    <property type="molecule type" value="Transcribed_RNA"/>
</dbReference>
<organism evidence="5">
    <name type="scientific">Cacopsylla melanoneura</name>
    <dbReference type="NCBI Taxonomy" id="428564"/>
    <lineage>
        <taxon>Eukaryota</taxon>
        <taxon>Metazoa</taxon>
        <taxon>Ecdysozoa</taxon>
        <taxon>Arthropoda</taxon>
        <taxon>Hexapoda</taxon>
        <taxon>Insecta</taxon>
        <taxon>Pterygota</taxon>
        <taxon>Neoptera</taxon>
        <taxon>Paraneoptera</taxon>
        <taxon>Hemiptera</taxon>
        <taxon>Sternorrhyncha</taxon>
        <taxon>Psylloidea</taxon>
        <taxon>Psyllidae</taxon>
        <taxon>Psyllinae</taxon>
        <taxon>Cacopsylla</taxon>
    </lineage>
</organism>
<dbReference type="AlphaFoldDB" id="A0A8D8YV67"/>
<dbReference type="GO" id="GO:0000398">
    <property type="term" value="P:mRNA splicing, via spliceosome"/>
    <property type="evidence" value="ECO:0007669"/>
    <property type="project" value="InterPro"/>
</dbReference>
<feature type="compositionally biased region" description="Acidic residues" evidence="3">
    <location>
        <begin position="533"/>
        <end position="544"/>
    </location>
</feature>
<feature type="compositionally biased region" description="Basic and acidic residues" evidence="3">
    <location>
        <begin position="426"/>
        <end position="467"/>
    </location>
</feature>
<reference evidence="5" key="1">
    <citation type="submission" date="2021-05" db="EMBL/GenBank/DDBJ databases">
        <authorList>
            <person name="Alioto T."/>
            <person name="Alioto T."/>
            <person name="Gomez Garrido J."/>
        </authorList>
    </citation>
    <scope>NUCLEOTIDE SEQUENCE</scope>
</reference>
<keyword evidence="2" id="KW-0539">Nucleus</keyword>
<dbReference type="Pfam" id="PF12656">
    <property type="entry name" value="G-patch_2"/>
    <property type="match status" value="1"/>
</dbReference>
<dbReference type="InterPro" id="IPR026822">
    <property type="entry name" value="Spp2/MOS2_G-patch"/>
</dbReference>
<accession>A0A8D8YV67</accession>
<dbReference type="PANTHER" id="PTHR15818:SF2">
    <property type="entry name" value="G-PATCH DOMAIN AND KOW MOTIFS-CONTAINING PROTEIN"/>
    <property type="match status" value="1"/>
</dbReference>
<dbReference type="InterPro" id="IPR045166">
    <property type="entry name" value="Spp2-like"/>
</dbReference>
<dbReference type="PANTHER" id="PTHR15818">
    <property type="entry name" value="G PATCH AND KOW-CONTAINING"/>
    <property type="match status" value="1"/>
</dbReference>
<dbReference type="GO" id="GO:0005681">
    <property type="term" value="C:spliceosomal complex"/>
    <property type="evidence" value="ECO:0007669"/>
    <property type="project" value="TreeGrafter"/>
</dbReference>